<dbReference type="GO" id="GO:0016702">
    <property type="term" value="F:oxidoreductase activity, acting on single donors with incorporation of molecular oxygen, incorporation of two atoms of oxygen"/>
    <property type="evidence" value="ECO:0007669"/>
    <property type="project" value="TreeGrafter"/>
</dbReference>
<dbReference type="Gene3D" id="1.10.640.10">
    <property type="entry name" value="Haem peroxidase domain superfamily, animal type"/>
    <property type="match status" value="1"/>
</dbReference>
<dbReference type="PROSITE" id="PS50026">
    <property type="entry name" value="EGF_3"/>
    <property type="match status" value="1"/>
</dbReference>
<comment type="caution">
    <text evidence="27">Lacks conserved residue(s) required for the propagation of feature annotation.</text>
</comment>
<evidence type="ECO:0000256" key="5">
    <source>
        <dbReference type="ARBA" id="ARBA00008928"/>
    </source>
</evidence>
<comment type="caution">
    <text evidence="30">The sequence shown here is derived from an EMBL/GenBank/DDBJ whole genome shotgun (WGS) entry which is preliminary data.</text>
</comment>
<evidence type="ECO:0000256" key="25">
    <source>
        <dbReference type="ARBA" id="ARBA00036409"/>
    </source>
</evidence>
<name>A0A812D279_ACAPH</name>
<dbReference type="PRINTS" id="PR00457">
    <property type="entry name" value="ANPEROXIDASE"/>
</dbReference>
<evidence type="ECO:0000256" key="14">
    <source>
        <dbReference type="ARBA" id="ARBA00022824"/>
    </source>
</evidence>
<feature type="domain" description="EGF-like" evidence="29">
    <location>
        <begin position="20"/>
        <end position="58"/>
    </location>
</feature>
<evidence type="ECO:0000256" key="3">
    <source>
        <dbReference type="ARBA" id="ARBA00004586"/>
    </source>
</evidence>
<dbReference type="EC" id="1.14.99.1" evidence="7"/>
<keyword evidence="11" id="KW-0643">Prostaglandin biosynthesis</keyword>
<dbReference type="GO" id="GO:0006979">
    <property type="term" value="P:response to oxidative stress"/>
    <property type="evidence" value="ECO:0007669"/>
    <property type="project" value="InterPro"/>
</dbReference>
<dbReference type="SMR" id="A0A812D279"/>
<evidence type="ECO:0000256" key="16">
    <source>
        <dbReference type="ARBA" id="ARBA00022848"/>
    </source>
</evidence>
<evidence type="ECO:0000256" key="17">
    <source>
        <dbReference type="ARBA" id="ARBA00022964"/>
    </source>
</evidence>
<feature type="signal peptide" evidence="28">
    <location>
        <begin position="1"/>
        <end position="20"/>
    </location>
</feature>
<evidence type="ECO:0000256" key="22">
    <source>
        <dbReference type="ARBA" id="ARBA00035976"/>
    </source>
</evidence>
<evidence type="ECO:0000259" key="29">
    <source>
        <dbReference type="PROSITE" id="PS50026"/>
    </source>
</evidence>
<evidence type="ECO:0000256" key="4">
    <source>
        <dbReference type="ARBA" id="ARBA00004702"/>
    </source>
</evidence>
<comment type="cofactor">
    <cofactor evidence="1">
        <name>heme b</name>
        <dbReference type="ChEBI" id="CHEBI:60344"/>
    </cofactor>
</comment>
<evidence type="ECO:0000256" key="15">
    <source>
        <dbReference type="ARBA" id="ARBA00022832"/>
    </source>
</evidence>
<dbReference type="SUPFAM" id="SSF57196">
    <property type="entry name" value="EGF/Laminin"/>
    <property type="match status" value="1"/>
</dbReference>
<dbReference type="GO" id="GO:0005789">
    <property type="term" value="C:endoplasmic reticulum membrane"/>
    <property type="evidence" value="ECO:0007669"/>
    <property type="project" value="UniProtKB-SubCell"/>
</dbReference>
<evidence type="ECO:0000256" key="11">
    <source>
        <dbReference type="ARBA" id="ARBA00022585"/>
    </source>
</evidence>
<dbReference type="InterPro" id="IPR050783">
    <property type="entry name" value="Oxylipin_biosynth_metab"/>
</dbReference>
<keyword evidence="17" id="KW-0223">Dioxygenase</keyword>
<dbReference type="EMBL" id="CAHIKZ030002285">
    <property type="protein sequence ID" value="CAE1284355.1"/>
    <property type="molecule type" value="Genomic_DNA"/>
</dbReference>
<keyword evidence="16" id="KW-0492">Microsome</keyword>
<keyword evidence="14" id="KW-0256">Endoplasmic reticulum</keyword>
<dbReference type="InterPro" id="IPR037120">
    <property type="entry name" value="Haem_peroxidase_sf_animal"/>
</dbReference>
<evidence type="ECO:0000256" key="20">
    <source>
        <dbReference type="ARBA" id="ARBA00023098"/>
    </source>
</evidence>
<comment type="catalytic activity">
    <reaction evidence="23">
        <text>(9Z,12Z)-octadecadienoate + AH2 + O2 = (9R)-hydroxy-(10E,12Z)-octadecadienoate + A + H2O</text>
        <dbReference type="Rhea" id="RHEA:75447"/>
        <dbReference type="ChEBI" id="CHEBI:13193"/>
        <dbReference type="ChEBI" id="CHEBI:15377"/>
        <dbReference type="ChEBI" id="CHEBI:15379"/>
        <dbReference type="ChEBI" id="CHEBI:17499"/>
        <dbReference type="ChEBI" id="CHEBI:30245"/>
        <dbReference type="ChEBI" id="CHEBI:77895"/>
    </reaction>
    <physiologicalReaction direction="left-to-right" evidence="23">
        <dbReference type="Rhea" id="RHEA:75448"/>
    </physiologicalReaction>
</comment>
<keyword evidence="19 26" id="KW-0408">Iron</keyword>
<evidence type="ECO:0000256" key="19">
    <source>
        <dbReference type="ARBA" id="ARBA00023004"/>
    </source>
</evidence>
<dbReference type="InterPro" id="IPR000742">
    <property type="entry name" value="EGF"/>
</dbReference>
<dbReference type="InterPro" id="IPR010255">
    <property type="entry name" value="Haem_peroxidase_sf"/>
</dbReference>
<dbReference type="GO" id="GO:0043005">
    <property type="term" value="C:neuron projection"/>
    <property type="evidence" value="ECO:0007669"/>
    <property type="project" value="TreeGrafter"/>
</dbReference>
<dbReference type="AlphaFoldDB" id="A0A812D279"/>
<dbReference type="Gene3D" id="2.10.25.10">
    <property type="entry name" value="Laminin"/>
    <property type="match status" value="1"/>
</dbReference>
<feature type="binding site" description="axial binding residue" evidence="26">
    <location>
        <position position="375"/>
    </location>
    <ligand>
        <name>heme b</name>
        <dbReference type="ChEBI" id="CHEBI:60344"/>
    </ligand>
    <ligandPart>
        <name>Fe</name>
        <dbReference type="ChEBI" id="CHEBI:18248"/>
    </ligandPart>
</feature>
<keyword evidence="12 26" id="KW-0349">Heme</keyword>
<keyword evidence="15" id="KW-0276">Fatty acid metabolism</keyword>
<organism evidence="30 31">
    <name type="scientific">Acanthosepion pharaonis</name>
    <name type="common">Pharaoh cuttlefish</name>
    <name type="synonym">Sepia pharaonis</name>
    <dbReference type="NCBI Taxonomy" id="158019"/>
    <lineage>
        <taxon>Eukaryota</taxon>
        <taxon>Metazoa</taxon>
        <taxon>Spiralia</taxon>
        <taxon>Lophotrochozoa</taxon>
        <taxon>Mollusca</taxon>
        <taxon>Cephalopoda</taxon>
        <taxon>Coleoidea</taxon>
        <taxon>Decapodiformes</taxon>
        <taxon>Sepiida</taxon>
        <taxon>Sepiina</taxon>
        <taxon>Sepiidae</taxon>
        <taxon>Acanthosepion</taxon>
    </lineage>
</organism>
<keyword evidence="9" id="KW-0444">Lipid biosynthesis</keyword>
<evidence type="ECO:0000256" key="28">
    <source>
        <dbReference type="SAM" id="SignalP"/>
    </source>
</evidence>
<evidence type="ECO:0000313" key="30">
    <source>
        <dbReference type="EMBL" id="CAE1284355.1"/>
    </source>
</evidence>
<accession>A0A812D279</accession>
<keyword evidence="27" id="KW-0245">EGF-like domain</keyword>
<evidence type="ECO:0000256" key="1">
    <source>
        <dbReference type="ARBA" id="ARBA00001970"/>
    </source>
</evidence>
<dbReference type="CDD" id="cd09816">
    <property type="entry name" value="prostaglandin_endoperoxide_synthase"/>
    <property type="match status" value="1"/>
</dbReference>
<dbReference type="OrthoDB" id="823504at2759"/>
<evidence type="ECO:0000256" key="13">
    <source>
        <dbReference type="ARBA" id="ARBA00022723"/>
    </source>
</evidence>
<comment type="similarity">
    <text evidence="5">Belongs to the prostaglandin G/H synthase family.</text>
</comment>
<feature type="chain" id="PRO_5032944383" description="prostaglandin-endoperoxide synthase" evidence="28">
    <location>
        <begin position="21"/>
        <end position="650"/>
    </location>
</feature>
<comment type="pathway">
    <text evidence="4">Lipid metabolism; prostaglandin biosynthesis.</text>
</comment>
<protein>
    <recommendedName>
        <fullName evidence="7">prostaglandin-endoperoxide synthase</fullName>
        <ecNumber evidence="7">1.14.99.1</ecNumber>
    </recommendedName>
</protein>
<dbReference type="PANTHER" id="PTHR11903">
    <property type="entry name" value="PROSTAGLANDIN G/H SYNTHASE"/>
    <property type="match status" value="1"/>
</dbReference>
<evidence type="ECO:0000256" key="23">
    <source>
        <dbReference type="ARBA" id="ARBA00036313"/>
    </source>
</evidence>
<evidence type="ECO:0000256" key="8">
    <source>
        <dbReference type="ARBA" id="ARBA00022501"/>
    </source>
</evidence>
<dbReference type="GO" id="GO:0019371">
    <property type="term" value="P:cyclooxygenase pathway"/>
    <property type="evidence" value="ECO:0007669"/>
    <property type="project" value="TreeGrafter"/>
</dbReference>
<comment type="catalytic activity">
    <reaction evidence="25">
        <text>(9Z,12Z)-octadecadienoate + AH2 + O2 = (13R)-hydroxy-(9Z,11E)-octadecadienoate + A + H2O</text>
        <dbReference type="Rhea" id="RHEA:75455"/>
        <dbReference type="ChEBI" id="CHEBI:13193"/>
        <dbReference type="ChEBI" id="CHEBI:15377"/>
        <dbReference type="ChEBI" id="CHEBI:15379"/>
        <dbReference type="ChEBI" id="CHEBI:17499"/>
        <dbReference type="ChEBI" id="CHEBI:30245"/>
        <dbReference type="ChEBI" id="CHEBI:136655"/>
    </reaction>
    <physiologicalReaction direction="left-to-right" evidence="25">
        <dbReference type="Rhea" id="RHEA:75456"/>
    </physiologicalReaction>
</comment>
<keyword evidence="28" id="KW-0732">Signal</keyword>
<comment type="subcellular location">
    <subcellularLocation>
        <location evidence="3">Endoplasmic reticulum membrane</location>
    </subcellularLocation>
    <subcellularLocation>
        <location evidence="2">Microsome membrane</location>
    </subcellularLocation>
</comment>
<dbReference type="Pfam" id="PF03098">
    <property type="entry name" value="An_peroxidase"/>
    <property type="match status" value="1"/>
</dbReference>
<evidence type="ECO:0000256" key="9">
    <source>
        <dbReference type="ARBA" id="ARBA00022516"/>
    </source>
</evidence>
<keyword evidence="18 30" id="KW-0560">Oxidoreductase</keyword>
<evidence type="ECO:0000256" key="10">
    <source>
        <dbReference type="ARBA" id="ARBA00022559"/>
    </source>
</evidence>
<evidence type="ECO:0000256" key="24">
    <source>
        <dbReference type="ARBA" id="ARBA00036358"/>
    </source>
</evidence>
<keyword evidence="13 26" id="KW-0479">Metal-binding</keyword>
<dbReference type="GO" id="GO:0004601">
    <property type="term" value="F:peroxidase activity"/>
    <property type="evidence" value="ECO:0007669"/>
    <property type="project" value="UniProtKB-KW"/>
</dbReference>
<evidence type="ECO:0000256" key="26">
    <source>
        <dbReference type="PIRSR" id="PIRSR619791-2"/>
    </source>
</evidence>
<proteinExistence type="inferred from homology"/>
<evidence type="ECO:0000256" key="2">
    <source>
        <dbReference type="ARBA" id="ARBA00004524"/>
    </source>
</evidence>
<dbReference type="GO" id="GO:0046872">
    <property type="term" value="F:metal ion binding"/>
    <property type="evidence" value="ECO:0007669"/>
    <property type="project" value="UniProtKB-KW"/>
</dbReference>
<dbReference type="InterPro" id="IPR019791">
    <property type="entry name" value="Haem_peroxidase_animal"/>
</dbReference>
<sequence length="650" mass="74732">MNNKITCCLLLVALVAAATAYNPCCSNPCQHRSICMTKGFDDYVCDCTRTGYYGKNCEIPTLRQRIINFVKPTPDTTHYLLTHFKWFWSILNRIGFIRGYLMTYIYKSRGFFVDSPPLLNSDQTYIHLDAYYNTSQYTRVLPPVPKDCPTPMGVAGPKVLPDIAKIGEIFKRKQFKPDPMGTNLLFAFKAQHFTHQFFKTDLQRGPAFQWGNHGVDCSQIYGKDLHEQNLLRSFKDGKMKTQIINGEEWPPSVKDAPVTMRFNERIDENYRFAVGHEFFNLVPGILMWSTIFLREHNRVCDLLKKEHPEWGDEQLYQTTKLIIIGETIKIIIEEYVDHLGHYGLDLLFDPELLFNHQYQYQNRIALEFNFLYHWHPLMPDNIHINGSTYSNRDFLFHPEVLVKHGMNTFVDAMSRQVAGQVTHHNHGMATLHVALMTIQHGRELRLQSFNEYRKRFNLPPFKSFRELTGDIETADYLEALYGDIDAVEFYVGIIAEKRQYKSPFGQTMIEMGAPFSVKGLLSNPICSPGWWKPSTFGGETGFNLIKTRTMKDLFCDNISGDCGLVRFRIPDWTEEKEDAMREAELAAGLQTSVKVASRSDAVKTILILFCLSLPSASSVSLFRLSLTSASFVRFFRLSLPSQRSPVCFSA</sequence>
<keyword evidence="8" id="KW-0644">Prostaglandin metabolism</keyword>
<evidence type="ECO:0000256" key="21">
    <source>
        <dbReference type="ARBA" id="ARBA00023160"/>
    </source>
</evidence>
<evidence type="ECO:0000256" key="18">
    <source>
        <dbReference type="ARBA" id="ARBA00023002"/>
    </source>
</evidence>
<evidence type="ECO:0000256" key="12">
    <source>
        <dbReference type="ARBA" id="ARBA00022617"/>
    </source>
</evidence>
<comment type="catalytic activity">
    <reaction evidence="24">
        <text>(9Z,12Z)-octadecadienoate + AH2 + O2 = (13S)-hydroxy-(9Z,11E)-octadecadienoate + A + H2O</text>
        <dbReference type="Rhea" id="RHEA:75451"/>
        <dbReference type="ChEBI" id="CHEBI:13193"/>
        <dbReference type="ChEBI" id="CHEBI:15377"/>
        <dbReference type="ChEBI" id="CHEBI:15379"/>
        <dbReference type="ChEBI" id="CHEBI:17499"/>
        <dbReference type="ChEBI" id="CHEBI:30245"/>
        <dbReference type="ChEBI" id="CHEBI:90850"/>
    </reaction>
    <physiologicalReaction direction="left-to-right" evidence="24">
        <dbReference type="Rhea" id="RHEA:75452"/>
    </physiologicalReaction>
</comment>
<gene>
    <name evidence="30" type="ORF">SPHA_44696</name>
</gene>
<evidence type="ECO:0000313" key="31">
    <source>
        <dbReference type="Proteomes" id="UP000597762"/>
    </source>
</evidence>
<evidence type="ECO:0000256" key="27">
    <source>
        <dbReference type="PROSITE-ProRule" id="PRU00076"/>
    </source>
</evidence>
<keyword evidence="31" id="KW-1185">Reference proteome</keyword>
<evidence type="ECO:0000256" key="7">
    <source>
        <dbReference type="ARBA" id="ARBA00012440"/>
    </source>
</evidence>
<dbReference type="GO" id="GO:0004666">
    <property type="term" value="F:prostaglandin-endoperoxide synthase activity"/>
    <property type="evidence" value="ECO:0007669"/>
    <property type="project" value="UniProtKB-EC"/>
</dbReference>
<reference evidence="30" key="1">
    <citation type="submission" date="2021-01" db="EMBL/GenBank/DDBJ databases">
        <authorList>
            <person name="Li R."/>
            <person name="Bekaert M."/>
        </authorList>
    </citation>
    <scope>NUCLEOTIDE SEQUENCE</scope>
    <source>
        <strain evidence="30">Farmed</strain>
    </source>
</reference>
<comment type="subunit">
    <text evidence="6">Homodimer.</text>
</comment>
<dbReference type="SUPFAM" id="SSF48113">
    <property type="entry name" value="Heme-dependent peroxidases"/>
    <property type="match status" value="1"/>
</dbReference>
<dbReference type="PANTHER" id="PTHR11903:SF39">
    <property type="entry name" value="PROSTAGLANDIN G_H SYNTHASE 2-LIKE"/>
    <property type="match status" value="1"/>
</dbReference>
<evidence type="ECO:0000256" key="6">
    <source>
        <dbReference type="ARBA" id="ARBA00011738"/>
    </source>
</evidence>
<keyword evidence="20" id="KW-0443">Lipid metabolism</keyword>
<dbReference type="Proteomes" id="UP000597762">
    <property type="component" value="Unassembled WGS sequence"/>
</dbReference>
<keyword evidence="21" id="KW-0275">Fatty acid biosynthesis</keyword>
<dbReference type="FunFam" id="2.10.25.10:FF:000235">
    <property type="entry name" value="Prostaglandin G/H synthase 2"/>
    <property type="match status" value="1"/>
</dbReference>
<dbReference type="GO" id="GO:0020037">
    <property type="term" value="F:heme binding"/>
    <property type="evidence" value="ECO:0007669"/>
    <property type="project" value="InterPro"/>
</dbReference>
<dbReference type="PROSITE" id="PS50292">
    <property type="entry name" value="PEROXIDASE_3"/>
    <property type="match status" value="1"/>
</dbReference>
<keyword evidence="10" id="KW-0575">Peroxidase</keyword>
<comment type="catalytic activity">
    <reaction evidence="22">
        <text>(9Z,12Z)-octadecadienoate + AH2 + O2 = (9S)-hydroxy-(10E,12Z)-octadecadienoate + A + H2O</text>
        <dbReference type="Rhea" id="RHEA:75459"/>
        <dbReference type="ChEBI" id="CHEBI:13193"/>
        <dbReference type="ChEBI" id="CHEBI:15377"/>
        <dbReference type="ChEBI" id="CHEBI:15379"/>
        <dbReference type="ChEBI" id="CHEBI:17499"/>
        <dbReference type="ChEBI" id="CHEBI:30245"/>
        <dbReference type="ChEBI" id="CHEBI:77852"/>
    </reaction>
    <physiologicalReaction direction="left-to-right" evidence="22">
        <dbReference type="Rhea" id="RHEA:75460"/>
    </physiologicalReaction>
</comment>